<gene>
    <name evidence="1" type="ORF">KIL84_020574</name>
</gene>
<sequence>MGDERSCLIPKPHNYTEFWGEWGCFTPPEPSSTSSLLQPRPGGEWSMTSSLTHRPMYPHICLHLVPPPLQPHTIYPTNPLSPTSNPLPCRWPLSLADPTPHTFPLAVTEQRTPMLPRLLCISLSH</sequence>
<evidence type="ECO:0000313" key="1">
    <source>
        <dbReference type="EMBL" id="KAH1187825.1"/>
    </source>
</evidence>
<organism evidence="1 2">
    <name type="scientific">Mauremys mutica</name>
    <name type="common">yellowpond turtle</name>
    <dbReference type="NCBI Taxonomy" id="74926"/>
    <lineage>
        <taxon>Eukaryota</taxon>
        <taxon>Metazoa</taxon>
        <taxon>Chordata</taxon>
        <taxon>Craniata</taxon>
        <taxon>Vertebrata</taxon>
        <taxon>Euteleostomi</taxon>
        <taxon>Archelosauria</taxon>
        <taxon>Testudinata</taxon>
        <taxon>Testudines</taxon>
        <taxon>Cryptodira</taxon>
        <taxon>Durocryptodira</taxon>
        <taxon>Testudinoidea</taxon>
        <taxon>Geoemydidae</taxon>
        <taxon>Geoemydinae</taxon>
        <taxon>Mauremys</taxon>
    </lineage>
</organism>
<comment type="caution">
    <text evidence="1">The sequence shown here is derived from an EMBL/GenBank/DDBJ whole genome shotgun (WGS) entry which is preliminary data.</text>
</comment>
<protein>
    <submittedName>
        <fullName evidence="1">Uncharacterized protein</fullName>
    </submittedName>
</protein>
<proteinExistence type="predicted"/>
<keyword evidence="2" id="KW-1185">Reference proteome</keyword>
<reference evidence="1" key="1">
    <citation type="submission" date="2021-09" db="EMBL/GenBank/DDBJ databases">
        <title>The genome of Mauremys mutica provides insights into the evolution of semi-aquatic lifestyle.</title>
        <authorList>
            <person name="Gong S."/>
            <person name="Gao Y."/>
        </authorList>
    </citation>
    <scope>NUCLEOTIDE SEQUENCE</scope>
    <source>
        <strain evidence="1">MM-2020</strain>
        <tissue evidence="1">Muscle</tissue>
    </source>
</reference>
<accession>A0A9D3XZ30</accession>
<evidence type="ECO:0000313" key="2">
    <source>
        <dbReference type="Proteomes" id="UP000827986"/>
    </source>
</evidence>
<dbReference type="EMBL" id="JAHDVG010000463">
    <property type="protein sequence ID" value="KAH1187825.1"/>
    <property type="molecule type" value="Genomic_DNA"/>
</dbReference>
<dbReference type="AlphaFoldDB" id="A0A9D3XZ30"/>
<name>A0A9D3XZ30_9SAUR</name>
<dbReference type="Proteomes" id="UP000827986">
    <property type="component" value="Unassembled WGS sequence"/>
</dbReference>